<dbReference type="PATRIC" id="fig|1544413.3.peg.871"/>
<evidence type="ECO:0000256" key="2">
    <source>
        <dbReference type="SAM" id="MobiDB-lite"/>
    </source>
</evidence>
<feature type="compositionally biased region" description="Acidic residues" evidence="2">
    <location>
        <begin position="163"/>
        <end position="172"/>
    </location>
</feature>
<dbReference type="EC" id="3.5.4.5" evidence="4"/>
<evidence type="ECO:0000259" key="3">
    <source>
        <dbReference type="PROSITE" id="PS51747"/>
    </source>
</evidence>
<keyword evidence="5" id="KW-1185">Reference proteome</keyword>
<dbReference type="RefSeq" id="WP_055176772.1">
    <property type="nucleotide sequence ID" value="NZ_JAUSQY010000001.1"/>
</dbReference>
<dbReference type="GO" id="GO:0055086">
    <property type="term" value="P:nucleobase-containing small molecule metabolic process"/>
    <property type="evidence" value="ECO:0007669"/>
    <property type="project" value="UniProtKB-ARBA"/>
</dbReference>
<feature type="domain" description="CMP/dCMP-type deaminase" evidence="3">
    <location>
        <begin position="8"/>
        <end position="152"/>
    </location>
</feature>
<gene>
    <name evidence="4" type="primary">cdd</name>
    <name evidence="4" type="ORF">Clow_00867</name>
</gene>
<dbReference type="AlphaFoldDB" id="A0A0Q0U3Y4"/>
<dbReference type="GO" id="GO:0072527">
    <property type="term" value="P:pyrimidine-containing compound metabolic process"/>
    <property type="evidence" value="ECO:0007669"/>
    <property type="project" value="UniProtKB-ARBA"/>
</dbReference>
<evidence type="ECO:0000313" key="4">
    <source>
        <dbReference type="EMBL" id="KQB86659.1"/>
    </source>
</evidence>
<evidence type="ECO:0000313" key="5">
    <source>
        <dbReference type="Proteomes" id="UP000050488"/>
    </source>
</evidence>
<reference evidence="4 5" key="1">
    <citation type="submission" date="2015-10" db="EMBL/GenBank/DDBJ databases">
        <title>Corynebacteirum lowii and Corynebacterium oculi species nova, derived from human clinical disease and and emended description of Corynebacterium mastiditis.</title>
        <authorList>
            <person name="Bernard K."/>
            <person name="Pacheco A.L."/>
            <person name="Mcdougall C."/>
            <person name="Burtx T."/>
            <person name="Weibe D."/>
            <person name="Tyler S."/>
            <person name="Olson A.B."/>
            <person name="Cnockaert M."/>
            <person name="Eguchi H."/>
            <person name="Kuwahara T."/>
            <person name="Nakayama-Imaohji H."/>
            <person name="Boudewijins M."/>
            <person name="Van Hoecke F."/>
            <person name="Bernier A.-M."/>
            <person name="Vandamme P."/>
        </authorList>
    </citation>
    <scope>NUCLEOTIDE SEQUENCE [LARGE SCALE GENOMIC DNA]</scope>
    <source>
        <strain evidence="4 5">NML 130206</strain>
    </source>
</reference>
<sequence length="172" mass="17788">MPTAFDPDLARRLLDAALEVAQRAWVPYSNFPVGAAVLTNHGEVISGCNVENAAYGEAICAERNAVTTMVAVGQREAAADAAPSASGAVPAPVPQVRAVAVVGLSAAPCWPCGACRQVLREFHCQHVIVEDAAGEPVILPFEQILPHSFGPEALGEAAGSEATDFEAAGEEK</sequence>
<dbReference type="InterPro" id="IPR002125">
    <property type="entry name" value="CMP_dCMP_dom"/>
</dbReference>
<comment type="similarity">
    <text evidence="1">Belongs to the cytidine and deoxycytidylate deaminase family.</text>
</comment>
<dbReference type="PANTHER" id="PTHR11644">
    <property type="entry name" value="CYTIDINE DEAMINASE"/>
    <property type="match status" value="1"/>
</dbReference>
<dbReference type="PROSITE" id="PS51747">
    <property type="entry name" value="CYT_DCMP_DEAMINASES_2"/>
    <property type="match status" value="1"/>
</dbReference>
<keyword evidence="4" id="KW-0378">Hydrolase</keyword>
<evidence type="ECO:0000256" key="1">
    <source>
        <dbReference type="ARBA" id="ARBA00006576"/>
    </source>
</evidence>
<dbReference type="GO" id="GO:0004126">
    <property type="term" value="F:cytidine deaminase activity"/>
    <property type="evidence" value="ECO:0007669"/>
    <property type="project" value="UniProtKB-EC"/>
</dbReference>
<accession>A0A0Q0U3Y4</accession>
<dbReference type="PANTHER" id="PTHR11644:SF2">
    <property type="entry name" value="CYTIDINE DEAMINASE"/>
    <property type="match status" value="1"/>
</dbReference>
<protein>
    <submittedName>
        <fullName evidence="4">Cytidine deaminase</fullName>
        <ecNumber evidence="4">3.5.4.5</ecNumber>
    </submittedName>
</protein>
<dbReference type="Gene3D" id="3.40.140.10">
    <property type="entry name" value="Cytidine Deaminase, domain 2"/>
    <property type="match status" value="1"/>
</dbReference>
<dbReference type="OrthoDB" id="9795347at2"/>
<dbReference type="GO" id="GO:0005829">
    <property type="term" value="C:cytosol"/>
    <property type="evidence" value="ECO:0007669"/>
    <property type="project" value="TreeGrafter"/>
</dbReference>
<feature type="region of interest" description="Disordered" evidence="2">
    <location>
        <begin position="152"/>
        <end position="172"/>
    </location>
</feature>
<dbReference type="NCBIfam" id="NF004064">
    <property type="entry name" value="PRK05578.1"/>
    <property type="match status" value="1"/>
</dbReference>
<dbReference type="GO" id="GO:0008270">
    <property type="term" value="F:zinc ion binding"/>
    <property type="evidence" value="ECO:0007669"/>
    <property type="project" value="TreeGrafter"/>
</dbReference>
<proteinExistence type="inferred from homology"/>
<dbReference type="STRING" id="1544413.Clow_00867"/>
<dbReference type="CDD" id="cd01283">
    <property type="entry name" value="cytidine_deaminase"/>
    <property type="match status" value="1"/>
</dbReference>
<name>A0A0Q0U3Y4_9CORY</name>
<dbReference type="SUPFAM" id="SSF53927">
    <property type="entry name" value="Cytidine deaminase-like"/>
    <property type="match status" value="1"/>
</dbReference>
<dbReference type="Proteomes" id="UP000050488">
    <property type="component" value="Unassembled WGS sequence"/>
</dbReference>
<dbReference type="InterPro" id="IPR050202">
    <property type="entry name" value="Cyt/Deoxycyt_deaminase"/>
</dbReference>
<dbReference type="Pfam" id="PF00383">
    <property type="entry name" value="dCMP_cyt_deam_1"/>
    <property type="match status" value="1"/>
</dbReference>
<dbReference type="InterPro" id="IPR016193">
    <property type="entry name" value="Cytidine_deaminase-like"/>
</dbReference>
<comment type="caution">
    <text evidence="4">The sequence shown here is derived from an EMBL/GenBank/DDBJ whole genome shotgun (WGS) entry which is preliminary data.</text>
</comment>
<dbReference type="EMBL" id="LKEV01000002">
    <property type="protein sequence ID" value="KQB86659.1"/>
    <property type="molecule type" value="Genomic_DNA"/>
</dbReference>
<organism evidence="4 5">
    <name type="scientific">Corynebacterium lowii</name>
    <dbReference type="NCBI Taxonomy" id="1544413"/>
    <lineage>
        <taxon>Bacteria</taxon>
        <taxon>Bacillati</taxon>
        <taxon>Actinomycetota</taxon>
        <taxon>Actinomycetes</taxon>
        <taxon>Mycobacteriales</taxon>
        <taxon>Corynebacteriaceae</taxon>
        <taxon>Corynebacterium</taxon>
    </lineage>
</organism>